<dbReference type="GO" id="GO:0005886">
    <property type="term" value="C:plasma membrane"/>
    <property type="evidence" value="ECO:0007669"/>
    <property type="project" value="UniProtKB-SubCell"/>
</dbReference>
<keyword evidence="2 9" id="KW-0813">Transport</keyword>
<proteinExistence type="inferred from homology"/>
<sequence>MEKESLWLGPLRQPVRMIMLAFCAAVALIYLWLILNRFISEDALGMHEMIRPQGRPLVWVMLLSMAGAVLFAGLYLSDFHGALEAPPSGFFDIVSLVTSRIAMILTALIVIVMFYEVVSRYVFSRPTLWANELSLWIAAFVFLFAGQYAMQQRSHIRIYVIYDMMPRWAQKAADVLSVLLIVAFTFALVWGNYADAERRFLRMETFGTAWDPPIPGIVKPAVLLIIVLVAIQAVSNLIADWNKKPEHHSPLDEIDETEIKHIRETLEKK</sequence>
<evidence type="ECO:0000256" key="4">
    <source>
        <dbReference type="ARBA" id="ARBA00022519"/>
    </source>
</evidence>
<gene>
    <name evidence="12" type="ORF">RIdsm_01825</name>
    <name evidence="11" type="ORF">XM52_04995</name>
</gene>
<evidence type="ECO:0000259" key="10">
    <source>
        <dbReference type="Pfam" id="PF04290"/>
    </source>
</evidence>
<dbReference type="RefSeq" id="WP_057813881.1">
    <property type="nucleotide sequence ID" value="NZ_CP031598.1"/>
</dbReference>
<evidence type="ECO:0000313" key="12">
    <source>
        <dbReference type="EMBL" id="QEW26031.1"/>
    </source>
</evidence>
<evidence type="ECO:0000313" key="11">
    <source>
        <dbReference type="EMBL" id="KRS19028.1"/>
    </source>
</evidence>
<feature type="transmembrane region" description="Helical" evidence="9">
    <location>
        <begin position="20"/>
        <end position="39"/>
    </location>
</feature>
<dbReference type="GO" id="GO:0022857">
    <property type="term" value="F:transmembrane transporter activity"/>
    <property type="evidence" value="ECO:0007669"/>
    <property type="project" value="UniProtKB-UniRule"/>
</dbReference>
<dbReference type="InterPro" id="IPR055348">
    <property type="entry name" value="DctQ"/>
</dbReference>
<evidence type="ECO:0000256" key="7">
    <source>
        <dbReference type="ARBA" id="ARBA00023136"/>
    </source>
</evidence>
<keyword evidence="3" id="KW-1003">Cell membrane</keyword>
<comment type="subunit">
    <text evidence="9">The complex comprises the extracytoplasmic solute receptor protein and the two transmembrane proteins.</text>
</comment>
<dbReference type="PANTHER" id="PTHR35011">
    <property type="entry name" value="2,3-DIKETO-L-GULONATE TRAP TRANSPORTER SMALL PERMEASE PROTEIN YIAM"/>
    <property type="match status" value="1"/>
</dbReference>
<name>A0A0T5PDN6_9RHOB</name>
<feature type="transmembrane region" description="Helical" evidence="9">
    <location>
        <begin position="172"/>
        <end position="193"/>
    </location>
</feature>
<evidence type="ECO:0000256" key="6">
    <source>
        <dbReference type="ARBA" id="ARBA00022989"/>
    </source>
</evidence>
<keyword evidence="4 9" id="KW-0997">Cell inner membrane</keyword>
<organism evidence="11 13">
    <name type="scientific">Roseovarius indicus</name>
    <dbReference type="NCBI Taxonomy" id="540747"/>
    <lineage>
        <taxon>Bacteria</taxon>
        <taxon>Pseudomonadati</taxon>
        <taxon>Pseudomonadota</taxon>
        <taxon>Alphaproteobacteria</taxon>
        <taxon>Rhodobacterales</taxon>
        <taxon>Roseobacteraceae</taxon>
        <taxon>Roseovarius</taxon>
    </lineage>
</organism>
<keyword evidence="6 9" id="KW-1133">Transmembrane helix</keyword>
<dbReference type="Proteomes" id="UP000051401">
    <property type="component" value="Unassembled WGS sequence"/>
</dbReference>
<keyword evidence="13" id="KW-1185">Reference proteome</keyword>
<evidence type="ECO:0000313" key="14">
    <source>
        <dbReference type="Proteomes" id="UP000325785"/>
    </source>
</evidence>
<comment type="subcellular location">
    <subcellularLocation>
        <location evidence="1 9">Cell inner membrane</location>
        <topology evidence="1 9">Multi-pass membrane protein</topology>
    </subcellularLocation>
</comment>
<dbReference type="KEGG" id="rid:RIdsm_01825"/>
<evidence type="ECO:0000313" key="13">
    <source>
        <dbReference type="Proteomes" id="UP000051401"/>
    </source>
</evidence>
<dbReference type="EMBL" id="CP031598">
    <property type="protein sequence ID" value="QEW26031.1"/>
    <property type="molecule type" value="Genomic_DNA"/>
</dbReference>
<dbReference type="Pfam" id="PF04290">
    <property type="entry name" value="DctQ"/>
    <property type="match status" value="1"/>
</dbReference>
<dbReference type="InterPro" id="IPR007387">
    <property type="entry name" value="TRAP_DctQ"/>
</dbReference>
<dbReference type="STRING" id="540747.SAMN04488031_103238"/>
<evidence type="ECO:0000256" key="9">
    <source>
        <dbReference type="RuleBase" id="RU369079"/>
    </source>
</evidence>
<dbReference type="EMBL" id="LAXI01000002">
    <property type="protein sequence ID" value="KRS19028.1"/>
    <property type="molecule type" value="Genomic_DNA"/>
</dbReference>
<evidence type="ECO:0000256" key="8">
    <source>
        <dbReference type="ARBA" id="ARBA00038436"/>
    </source>
</evidence>
<feature type="transmembrane region" description="Helical" evidence="9">
    <location>
        <begin position="59"/>
        <end position="77"/>
    </location>
</feature>
<evidence type="ECO:0000256" key="1">
    <source>
        <dbReference type="ARBA" id="ARBA00004429"/>
    </source>
</evidence>
<reference evidence="12 14" key="2">
    <citation type="submission" date="2018-08" db="EMBL/GenBank/DDBJ databases">
        <title>Genetic Globetrotter - A new plasmid hitch-hiking vast phylogenetic and geographic distances.</title>
        <authorList>
            <person name="Vollmers J."/>
            <person name="Petersen J."/>
        </authorList>
    </citation>
    <scope>NUCLEOTIDE SEQUENCE [LARGE SCALE GENOMIC DNA]</scope>
    <source>
        <strain evidence="12 14">DSM 26383</strain>
    </source>
</reference>
<dbReference type="OrthoDB" id="4250245at2"/>
<feature type="transmembrane region" description="Helical" evidence="9">
    <location>
        <begin position="221"/>
        <end position="239"/>
    </location>
</feature>
<comment type="function">
    <text evidence="9">Part of the tripartite ATP-independent periplasmic (TRAP) transport system.</text>
</comment>
<evidence type="ECO:0000256" key="5">
    <source>
        <dbReference type="ARBA" id="ARBA00022692"/>
    </source>
</evidence>
<dbReference type="PATRIC" id="fig|540747.5.peg.2575"/>
<evidence type="ECO:0000256" key="2">
    <source>
        <dbReference type="ARBA" id="ARBA00022448"/>
    </source>
</evidence>
<comment type="caution">
    <text evidence="9">Lacks conserved residue(s) required for the propagation of feature annotation.</text>
</comment>
<feature type="transmembrane region" description="Helical" evidence="9">
    <location>
        <begin position="89"/>
        <end position="113"/>
    </location>
</feature>
<dbReference type="Proteomes" id="UP000325785">
    <property type="component" value="Chromosome"/>
</dbReference>
<feature type="transmembrane region" description="Helical" evidence="9">
    <location>
        <begin position="133"/>
        <end position="151"/>
    </location>
</feature>
<evidence type="ECO:0000256" key="3">
    <source>
        <dbReference type="ARBA" id="ARBA00022475"/>
    </source>
</evidence>
<dbReference type="PANTHER" id="PTHR35011:SF4">
    <property type="entry name" value="SLL1102 PROTEIN"/>
    <property type="match status" value="1"/>
</dbReference>
<protein>
    <recommendedName>
        <fullName evidence="9">TRAP transporter small permease protein</fullName>
    </recommendedName>
</protein>
<reference evidence="11 13" key="1">
    <citation type="submission" date="2015-04" db="EMBL/GenBank/DDBJ databases">
        <title>The draft genome sequence of Roseovarius indicus B108T.</title>
        <authorList>
            <person name="Li G."/>
            <person name="Lai Q."/>
            <person name="Shao Z."/>
            <person name="Yan P."/>
        </authorList>
    </citation>
    <scope>NUCLEOTIDE SEQUENCE [LARGE SCALE GENOMIC DNA]</scope>
    <source>
        <strain evidence="11 13">B108</strain>
    </source>
</reference>
<keyword evidence="5 9" id="KW-0812">Transmembrane</keyword>
<dbReference type="AlphaFoldDB" id="A0A0T5PDN6"/>
<feature type="domain" description="Tripartite ATP-independent periplasmic transporters DctQ component" evidence="10">
    <location>
        <begin position="109"/>
        <end position="241"/>
    </location>
</feature>
<accession>A0A0T5PDN6</accession>
<keyword evidence="7 9" id="KW-0472">Membrane</keyword>
<comment type="similarity">
    <text evidence="8 9">Belongs to the TRAP transporter small permease family.</text>
</comment>